<dbReference type="GO" id="GO:0046872">
    <property type="term" value="F:metal ion binding"/>
    <property type="evidence" value="ECO:0007669"/>
    <property type="project" value="UniProtKB-KW"/>
</dbReference>
<dbReference type="PANTHER" id="PTHR22726:SF1">
    <property type="entry name" value="METALLOENDOPEPTIDASE OMA1, MITOCHONDRIAL"/>
    <property type="match status" value="1"/>
</dbReference>
<evidence type="ECO:0000256" key="3">
    <source>
        <dbReference type="ARBA" id="ARBA00022723"/>
    </source>
</evidence>
<evidence type="ECO:0000256" key="4">
    <source>
        <dbReference type="ARBA" id="ARBA00022801"/>
    </source>
</evidence>
<dbReference type="InterPro" id="IPR001915">
    <property type="entry name" value="Peptidase_M48"/>
</dbReference>
<keyword evidence="2 8" id="KW-0645">Protease</keyword>
<comment type="caution">
    <text evidence="8">The sequence shown here is derived from an EMBL/GenBank/DDBJ whole genome shotgun (WGS) entry which is preliminary data.</text>
</comment>
<evidence type="ECO:0000256" key="1">
    <source>
        <dbReference type="ARBA" id="ARBA00001947"/>
    </source>
</evidence>
<dbReference type="Proteomes" id="UP000221168">
    <property type="component" value="Unassembled WGS sequence"/>
</dbReference>
<keyword evidence="3" id="KW-0479">Metal-binding</keyword>
<evidence type="ECO:0000256" key="2">
    <source>
        <dbReference type="ARBA" id="ARBA00022670"/>
    </source>
</evidence>
<organism evidence="8 9">
    <name type="scientific">Zhengella mangrovi</name>
    <dbReference type="NCBI Taxonomy" id="1982044"/>
    <lineage>
        <taxon>Bacteria</taxon>
        <taxon>Pseudomonadati</taxon>
        <taxon>Pseudomonadota</taxon>
        <taxon>Alphaproteobacteria</taxon>
        <taxon>Hyphomicrobiales</taxon>
        <taxon>Notoacmeibacteraceae</taxon>
        <taxon>Zhengella</taxon>
    </lineage>
</organism>
<comment type="cofactor">
    <cofactor evidence="1">
        <name>Zn(2+)</name>
        <dbReference type="ChEBI" id="CHEBI:29105"/>
    </cofactor>
</comment>
<dbReference type="CDD" id="cd07324">
    <property type="entry name" value="M48C_Oma1-like"/>
    <property type="match status" value="1"/>
</dbReference>
<name>A0A2G1QKT1_9HYPH</name>
<dbReference type="PANTHER" id="PTHR22726">
    <property type="entry name" value="METALLOENDOPEPTIDASE OMA1"/>
    <property type="match status" value="1"/>
</dbReference>
<gene>
    <name evidence="8" type="ORF">CSC94_15865</name>
</gene>
<evidence type="ECO:0000256" key="5">
    <source>
        <dbReference type="ARBA" id="ARBA00022833"/>
    </source>
</evidence>
<evidence type="ECO:0000256" key="6">
    <source>
        <dbReference type="ARBA" id="ARBA00023049"/>
    </source>
</evidence>
<evidence type="ECO:0000259" key="7">
    <source>
        <dbReference type="Pfam" id="PF01435"/>
    </source>
</evidence>
<dbReference type="GO" id="GO:0051603">
    <property type="term" value="P:proteolysis involved in protein catabolic process"/>
    <property type="evidence" value="ECO:0007669"/>
    <property type="project" value="TreeGrafter"/>
</dbReference>
<reference evidence="8 9" key="1">
    <citation type="submission" date="2017-10" db="EMBL/GenBank/DDBJ databases">
        <title>Sedimentibacterium mangrovi gen. nov., sp. nov., a novel member of family Phyllobacteriacea isolated from mangrove sediment.</title>
        <authorList>
            <person name="Liao H."/>
            <person name="Tian Y."/>
        </authorList>
    </citation>
    <scope>NUCLEOTIDE SEQUENCE [LARGE SCALE GENOMIC DNA]</scope>
    <source>
        <strain evidence="8 9">X9-2-2</strain>
    </source>
</reference>
<dbReference type="InterPro" id="IPR051156">
    <property type="entry name" value="Mito/Outer_Membr_Metalloprot"/>
</dbReference>
<sequence length="525" mass="56461">MVLWLREPEDGAPPRLICRRVDELEHLLPDTLSFATPFRTLIRHAALVLLAITVSACSLTGQDGADGLLKPSDHPVTFETSAKDARMRKLAEAQHPKILETYGGEYSDPKLERMVARVVGRLIAVSQDPDQSYKITILDSPSINAFALPGGFLYVTRGLLALANDGAELAAVLSHEMAHVTANHGIQRRQAEQEAGIAEKVAQDVLAGDPKARAAVIRGKLRLAEFSRNQELEADAISIKQIGEAGFDPFAAARFLRSMSAYSQFRSVSGAKDPSLDFLASHPSSQRRIELALRHARTIGPQGTGITDRDAYLDGIDGILYGDTPTEGFVRGRSFLHPRLGIRFSVPEGFVIDNAAAAVTAAGPGDMAVRFDGIAVDSGTSPAAYIASGWVSGLDETSIRPMTIGGLPGATAQARADGWKFDIAVMRSGPQMFRMLTAAPLASNDLESTAAFVRDSFAVMSEAERNSLRPLRVRVERVKSGQTLAQLAARMSGTDRKLDLFRLLNALGPGNAISAGDRVKIVTDR</sequence>
<accession>A0A2G1QKT1</accession>
<dbReference type="GO" id="GO:0004222">
    <property type="term" value="F:metalloendopeptidase activity"/>
    <property type="evidence" value="ECO:0007669"/>
    <property type="project" value="InterPro"/>
</dbReference>
<proteinExistence type="predicted"/>
<dbReference type="OrthoDB" id="9810445at2"/>
<dbReference type="Pfam" id="PF01435">
    <property type="entry name" value="Peptidase_M48"/>
    <property type="match status" value="1"/>
</dbReference>
<dbReference type="Gene3D" id="3.30.2010.10">
    <property type="entry name" value="Metalloproteases ('zincins'), catalytic domain"/>
    <property type="match status" value="1"/>
</dbReference>
<keyword evidence="9" id="KW-1185">Reference proteome</keyword>
<dbReference type="GO" id="GO:0016020">
    <property type="term" value="C:membrane"/>
    <property type="evidence" value="ECO:0007669"/>
    <property type="project" value="TreeGrafter"/>
</dbReference>
<protein>
    <submittedName>
        <fullName evidence="8">Metalloprotease</fullName>
    </submittedName>
</protein>
<feature type="domain" description="Peptidase M48" evidence="7">
    <location>
        <begin position="110"/>
        <end position="290"/>
    </location>
</feature>
<evidence type="ECO:0000313" key="8">
    <source>
        <dbReference type="EMBL" id="PHP66074.1"/>
    </source>
</evidence>
<evidence type="ECO:0000313" key="9">
    <source>
        <dbReference type="Proteomes" id="UP000221168"/>
    </source>
</evidence>
<dbReference type="EMBL" id="PDVP01000010">
    <property type="protein sequence ID" value="PHP66074.1"/>
    <property type="molecule type" value="Genomic_DNA"/>
</dbReference>
<keyword evidence="4" id="KW-0378">Hydrolase</keyword>
<keyword evidence="5" id="KW-0862">Zinc</keyword>
<keyword evidence="6 8" id="KW-0482">Metalloprotease</keyword>
<dbReference type="AlphaFoldDB" id="A0A2G1QKT1"/>